<comment type="caution">
    <text evidence="1">The sequence shown here is derived from an EMBL/GenBank/DDBJ whole genome shotgun (WGS) entry which is preliminary data.</text>
</comment>
<name>A0ABD0JU71_9CAEN</name>
<evidence type="ECO:0000313" key="1">
    <source>
        <dbReference type="EMBL" id="KAK7478195.1"/>
    </source>
</evidence>
<reference evidence="1 2" key="1">
    <citation type="journal article" date="2023" name="Sci. Data">
        <title>Genome assembly of the Korean intertidal mud-creeper Batillaria attramentaria.</title>
        <authorList>
            <person name="Patra A.K."/>
            <person name="Ho P.T."/>
            <person name="Jun S."/>
            <person name="Lee S.J."/>
            <person name="Kim Y."/>
            <person name="Won Y.J."/>
        </authorList>
    </citation>
    <scope>NUCLEOTIDE SEQUENCE [LARGE SCALE GENOMIC DNA]</scope>
    <source>
        <strain evidence="1">Wonlab-2016</strain>
    </source>
</reference>
<organism evidence="1 2">
    <name type="scientific">Batillaria attramentaria</name>
    <dbReference type="NCBI Taxonomy" id="370345"/>
    <lineage>
        <taxon>Eukaryota</taxon>
        <taxon>Metazoa</taxon>
        <taxon>Spiralia</taxon>
        <taxon>Lophotrochozoa</taxon>
        <taxon>Mollusca</taxon>
        <taxon>Gastropoda</taxon>
        <taxon>Caenogastropoda</taxon>
        <taxon>Sorbeoconcha</taxon>
        <taxon>Cerithioidea</taxon>
        <taxon>Batillariidae</taxon>
        <taxon>Batillaria</taxon>
    </lineage>
</organism>
<accession>A0ABD0JU71</accession>
<proteinExistence type="predicted"/>
<protein>
    <submittedName>
        <fullName evidence="1">Uncharacterized protein</fullName>
    </submittedName>
</protein>
<gene>
    <name evidence="1" type="ORF">BaRGS_00030556</name>
</gene>
<evidence type="ECO:0000313" key="2">
    <source>
        <dbReference type="Proteomes" id="UP001519460"/>
    </source>
</evidence>
<dbReference type="Proteomes" id="UP001519460">
    <property type="component" value="Unassembled WGS sequence"/>
</dbReference>
<keyword evidence="2" id="KW-1185">Reference proteome</keyword>
<dbReference type="EMBL" id="JACVVK020000331">
    <property type="protein sequence ID" value="KAK7478195.1"/>
    <property type="molecule type" value="Genomic_DNA"/>
</dbReference>
<dbReference type="AlphaFoldDB" id="A0ABD0JU71"/>
<sequence>MVGFIIVLHKTADLFFVRFSTARNHWGKKFQPCKSLLPSSSTFHPNDIDAKRWCMEWVEKGTDTGSSPLLATTTLPGRARRKPGAIQLSNKLPPLPPGFTLSPLATTCNSVSAFSLLTTTGFRVSSSRLLS</sequence>